<accession>A0ABQ5ZSM3</accession>
<proteinExistence type="predicted"/>
<sequence>MSILANYREKEEMLRKLKEEMSRMQENPELKKELSFKEEVQAVLDKHQRNVADLATIFGLNQSAATAKSGRGNRRTRKLKVYVNPHTQETIETRGGNHKELKEWKAAHGSEVVESWVTEERE</sequence>
<organism evidence="2 3">
    <name type="scientific">Marinospirillum insulare</name>
    <dbReference type="NCBI Taxonomy" id="217169"/>
    <lineage>
        <taxon>Bacteria</taxon>
        <taxon>Pseudomonadati</taxon>
        <taxon>Pseudomonadota</taxon>
        <taxon>Gammaproteobacteria</taxon>
        <taxon>Oceanospirillales</taxon>
        <taxon>Oceanospirillaceae</taxon>
        <taxon>Marinospirillum</taxon>
    </lineage>
</organism>
<protein>
    <submittedName>
        <fullName evidence="2">Transcriptional regulator MvaT</fullName>
    </submittedName>
</protein>
<evidence type="ECO:0000313" key="2">
    <source>
        <dbReference type="EMBL" id="GLR63130.1"/>
    </source>
</evidence>
<evidence type="ECO:0000313" key="3">
    <source>
        <dbReference type="Proteomes" id="UP001156682"/>
    </source>
</evidence>
<keyword evidence="3" id="KW-1185">Reference proteome</keyword>
<comment type="caution">
    <text evidence="2">The sequence shown here is derived from an EMBL/GenBank/DDBJ whole genome shotgun (WGS) entry which is preliminary data.</text>
</comment>
<reference evidence="3" key="1">
    <citation type="journal article" date="2019" name="Int. J. Syst. Evol. Microbiol.">
        <title>The Global Catalogue of Microorganisms (GCM) 10K type strain sequencing project: providing services to taxonomists for standard genome sequencing and annotation.</title>
        <authorList>
            <consortium name="The Broad Institute Genomics Platform"/>
            <consortium name="The Broad Institute Genome Sequencing Center for Infectious Disease"/>
            <person name="Wu L."/>
            <person name="Ma J."/>
        </authorList>
    </citation>
    <scope>NUCLEOTIDE SEQUENCE [LARGE SCALE GENOMIC DNA]</scope>
    <source>
        <strain evidence="3">NBRC 100033</strain>
    </source>
</reference>
<name>A0ABQ5ZSM3_9GAMM</name>
<dbReference type="InterPro" id="IPR035616">
    <property type="entry name" value="MvaT_DBD"/>
</dbReference>
<dbReference type="NCBIfam" id="NF041859">
    <property type="entry name" value="silencer_MvaTU"/>
    <property type="match status" value="1"/>
</dbReference>
<dbReference type="EMBL" id="BSOR01000011">
    <property type="protein sequence ID" value="GLR63130.1"/>
    <property type="molecule type" value="Genomic_DNA"/>
</dbReference>
<dbReference type="Pfam" id="PF22055">
    <property type="entry name" value="MvaT_DBD"/>
    <property type="match status" value="1"/>
</dbReference>
<dbReference type="Proteomes" id="UP001156682">
    <property type="component" value="Unassembled WGS sequence"/>
</dbReference>
<dbReference type="RefSeq" id="WP_027850241.1">
    <property type="nucleotide sequence ID" value="NZ_BSOR01000011.1"/>
</dbReference>
<feature type="domain" description="MvaT DNA-binding" evidence="1">
    <location>
        <begin position="80"/>
        <end position="116"/>
    </location>
</feature>
<evidence type="ECO:0000259" key="1">
    <source>
        <dbReference type="Pfam" id="PF22055"/>
    </source>
</evidence>
<gene>
    <name evidence="2" type="primary">mvaT</name>
    <name evidence="2" type="ORF">GCM10007878_05650</name>
</gene>
<dbReference type="CDD" id="cd16170">
    <property type="entry name" value="MvaT_DBD"/>
    <property type="match status" value="1"/>
</dbReference>